<name>A0A9W8PIJ4_9HYPO</name>
<reference evidence="2" key="1">
    <citation type="submission" date="2022-10" db="EMBL/GenBank/DDBJ databases">
        <title>Fusarium specimens isolated from Avocado Roots.</title>
        <authorList>
            <person name="Stajich J."/>
            <person name="Roper C."/>
            <person name="Heimlech-Rivalta G."/>
        </authorList>
    </citation>
    <scope>NUCLEOTIDE SEQUENCE</scope>
    <source>
        <strain evidence="2">CF00143</strain>
    </source>
</reference>
<sequence length="303" mass="32177">MPTATEFLGYQFTNLGPLTTTYSPPPSCTTATTDGIEFAKADTPTFVFGWESCSITTMGKCHPSGSQHDKIKGQAVKTGGMAVFDYFSPGLVCPHGWTTAGKLAYGDGSTITREGIFTTDDATPSYPFKGDEVWLNVLASDETLAICCPSPNDHLSGWTASTAGICQSSIMPLTSATYTEFCQRRLPASLVATYYTVGTSVYSDPIRSIRTWDNPDDYAMTVPFTTGSPMLPVDPDNVIVQKKLHAVHMVYKEGDSKETGKTDPPSSGSDDDKNASSGLEATKLGPVVAVVVGVLVGAGLLLH</sequence>
<dbReference type="Proteomes" id="UP001152130">
    <property type="component" value="Unassembled WGS sequence"/>
</dbReference>
<evidence type="ECO:0000313" key="3">
    <source>
        <dbReference type="Proteomes" id="UP001152130"/>
    </source>
</evidence>
<dbReference type="AlphaFoldDB" id="A0A9W8PIJ4"/>
<feature type="region of interest" description="Disordered" evidence="1">
    <location>
        <begin position="251"/>
        <end position="278"/>
    </location>
</feature>
<organism evidence="2 3">
    <name type="scientific">Fusarium irregulare</name>
    <dbReference type="NCBI Taxonomy" id="2494466"/>
    <lineage>
        <taxon>Eukaryota</taxon>
        <taxon>Fungi</taxon>
        <taxon>Dikarya</taxon>
        <taxon>Ascomycota</taxon>
        <taxon>Pezizomycotina</taxon>
        <taxon>Sordariomycetes</taxon>
        <taxon>Hypocreomycetidae</taxon>
        <taxon>Hypocreales</taxon>
        <taxon>Nectriaceae</taxon>
        <taxon>Fusarium</taxon>
        <taxon>Fusarium incarnatum-equiseti species complex</taxon>
    </lineage>
</organism>
<feature type="compositionally biased region" description="Basic and acidic residues" evidence="1">
    <location>
        <begin position="251"/>
        <end position="261"/>
    </location>
</feature>
<accession>A0A9W8PIJ4</accession>
<gene>
    <name evidence="2" type="ORF">NW766_009769</name>
</gene>
<proteinExistence type="predicted"/>
<evidence type="ECO:0000313" key="2">
    <source>
        <dbReference type="EMBL" id="KAJ4007956.1"/>
    </source>
</evidence>
<comment type="caution">
    <text evidence="2">The sequence shown here is derived from an EMBL/GenBank/DDBJ whole genome shotgun (WGS) entry which is preliminary data.</text>
</comment>
<evidence type="ECO:0000256" key="1">
    <source>
        <dbReference type="SAM" id="MobiDB-lite"/>
    </source>
</evidence>
<keyword evidence="3" id="KW-1185">Reference proteome</keyword>
<protein>
    <submittedName>
        <fullName evidence="2">Uncharacterized protein</fullName>
    </submittedName>
</protein>
<dbReference type="EMBL" id="JAPDHF010000016">
    <property type="protein sequence ID" value="KAJ4007956.1"/>
    <property type="molecule type" value="Genomic_DNA"/>
</dbReference>